<feature type="domain" description="Siphovirus-type tail component RIFT-related" evidence="1">
    <location>
        <begin position="21"/>
        <end position="163"/>
    </location>
</feature>
<reference evidence="2 3" key="1">
    <citation type="journal article" date="2024" name="Pathogens">
        <title>Staphylococcus hsinchuensis sp. nov., Isolated from Soymilk.</title>
        <authorList>
            <person name="Wang Y.T."/>
            <person name="Lin Y.C."/>
            <person name="Hsieh Y.H."/>
            <person name="Lin Y.T."/>
            <person name="Hamada M."/>
            <person name="Chen C.C."/>
            <person name="Liou J.S."/>
            <person name="Lee A.Y."/>
            <person name="Zhang W.L."/>
            <person name="Chen Y.T."/>
            <person name="Huang C.H."/>
        </authorList>
    </citation>
    <scope>NUCLEOTIDE SEQUENCE [LARGE SCALE GENOMIC DNA]</scope>
    <source>
        <strain evidence="2 3">H164</strain>
    </source>
</reference>
<dbReference type="RefSeq" id="WP_342610261.1">
    <property type="nucleotide sequence ID" value="NZ_CP128355.1"/>
</dbReference>
<proteinExistence type="predicted"/>
<sequence length="316" mass="37488">MDLEITRKNETPFRLSEFGIIVKDIIVESIEIDDNYEDKENHNGRLLLSSQYRKRKITVPAFFKVTKMNDIPRMRDLLYSLVVDTDQYYVREIRRKSRQNYDFIQPTEEEYQPINEFGDPIYNDTPDNYEVLVSGKRYQVKCTGVINPEQKTDDIVAFDLEFETVELPFAESIGTSLDLERDLDGAYWAYDTSLPFNELNNRRQYTFNNTNSFYVYYHGDVPNDQFNLYKKVTIILGKDTKSFQWNLTHSDLMTIDDIELKKGDKIEYDGIQTYRNGIPINNESNLAQPKFKNGWNDFEFNQVVKKVVFDMKFYYK</sequence>
<keyword evidence="3" id="KW-1185">Reference proteome</keyword>
<dbReference type="Pfam" id="PF05709">
    <property type="entry name" value="Sipho_tail"/>
    <property type="match status" value="1"/>
</dbReference>
<evidence type="ECO:0000313" key="3">
    <source>
        <dbReference type="Proteomes" id="UP001436297"/>
    </source>
</evidence>
<accession>A0ABZ3EBC5</accession>
<gene>
    <name evidence="2" type="ORF">QQM35_06000</name>
</gene>
<dbReference type="Proteomes" id="UP001436297">
    <property type="component" value="Chromosome"/>
</dbReference>
<protein>
    <submittedName>
        <fullName evidence="2">Phage tail family protein</fullName>
    </submittedName>
</protein>
<evidence type="ECO:0000259" key="1">
    <source>
        <dbReference type="Pfam" id="PF05709"/>
    </source>
</evidence>
<name>A0ABZ3EBC5_9STAP</name>
<organism evidence="2 3">
    <name type="scientific">Staphylococcus hsinchuensis</name>
    <dbReference type="NCBI Taxonomy" id="3051183"/>
    <lineage>
        <taxon>Bacteria</taxon>
        <taxon>Bacillati</taxon>
        <taxon>Bacillota</taxon>
        <taxon>Bacilli</taxon>
        <taxon>Bacillales</taxon>
        <taxon>Staphylococcaceae</taxon>
        <taxon>Staphylococcus</taxon>
    </lineage>
</organism>
<evidence type="ECO:0000313" key="2">
    <source>
        <dbReference type="EMBL" id="XAF69627.1"/>
    </source>
</evidence>
<dbReference type="EMBL" id="CP128355">
    <property type="protein sequence ID" value="XAF69627.1"/>
    <property type="molecule type" value="Genomic_DNA"/>
</dbReference>
<dbReference type="InterPro" id="IPR008841">
    <property type="entry name" value="Siphovirus-type_tail_N"/>
</dbReference>